<reference evidence="4 5" key="1">
    <citation type="journal article" date="2013" name="Genome Announc.">
        <title>Draft genome sequences for three mercury-methylating, sulfate-reducing bacteria.</title>
        <authorList>
            <person name="Brown S.D."/>
            <person name="Hurt R.A.Jr."/>
            <person name="Gilmour C.C."/>
            <person name="Elias D.A."/>
        </authorList>
    </citation>
    <scope>NUCLEOTIDE SEQUENCE [LARGE SCALE GENOMIC DNA]</scope>
    <source>
        <strain evidence="4 5">DSM 2059</strain>
    </source>
</reference>
<dbReference type="InterPro" id="IPR036280">
    <property type="entry name" value="Multihaem_cyt_sf"/>
</dbReference>
<sequence>MMRSTVIRLIIAFILLPPSIGLSARAPVSEATEACLGCHSSLHPGIVEEWQKSRHARVAPRDALREKPIARRISATDIPDRLKYVSVGCAECHTLRVEHHADAFIHNEVEIHVVVSPRDCAVCHVTEADEYAENIMAHARGNLVDNPVFQDLQLSIIGTPVMSDAGIRYEPADADTRAEACEYCHGTRLVHKGMETRNTDMGEMEFPRIDGWPNQGVGRINLDGSLGSCAACHTRHAFSIEAARKPYTCGECHVGPDVPAYKVYTASKHGNIFSAAGADWDFAAVPWTIGKDFTAPTCGACHMSLLVNTDGQTVVQRTHAMSDRLAWRIFGLPFSHPHPRRPETSIIRNRDGLPLPTDFDGTPASEFLIAPLEQETRNRTLQAVCLGCHGKAWVDGHWKRFENTLETTDRDILTATRLMEEIWARGYAQGLAQQASPFDEAIERTWCDSWLFYANTVRFASAMAGGGDFGVFADGRYQLSRRIRELADELALRKRLFPPPEPITRNGAPRRAADPGGRIALRR</sequence>
<evidence type="ECO:0000256" key="1">
    <source>
        <dbReference type="ARBA" id="ARBA00022729"/>
    </source>
</evidence>
<organism evidence="4 5">
    <name type="scientific">Desulfococcus multivorans DSM 2059</name>
    <dbReference type="NCBI Taxonomy" id="1121405"/>
    <lineage>
        <taxon>Bacteria</taxon>
        <taxon>Pseudomonadati</taxon>
        <taxon>Thermodesulfobacteriota</taxon>
        <taxon>Desulfobacteria</taxon>
        <taxon>Desulfobacterales</taxon>
        <taxon>Desulfococcaceae</taxon>
        <taxon>Desulfococcus</taxon>
    </lineage>
</organism>
<dbReference type="AlphaFoldDB" id="S7TF70"/>
<evidence type="ECO:0000256" key="2">
    <source>
        <dbReference type="SAM" id="MobiDB-lite"/>
    </source>
</evidence>
<dbReference type="Gene3D" id="1.20.850.10">
    <property type="entry name" value="Hydroxylamine Oxidoreductase, Chain A, domain 2"/>
    <property type="match status" value="1"/>
</dbReference>
<evidence type="ECO:0000259" key="3">
    <source>
        <dbReference type="Pfam" id="PF13435"/>
    </source>
</evidence>
<dbReference type="InterPro" id="IPR051829">
    <property type="entry name" value="Multiheme_Cytochr_ET"/>
</dbReference>
<dbReference type="Gene3D" id="1.10.780.10">
    <property type="entry name" value="Hydroxylamine Oxidoreductase, Chain A, domain 1"/>
    <property type="match status" value="1"/>
</dbReference>
<feature type="region of interest" description="Disordered" evidence="2">
    <location>
        <begin position="498"/>
        <end position="523"/>
    </location>
</feature>
<name>S7TF70_DESML</name>
<dbReference type="EMBL" id="ATHJ01000105">
    <property type="protein sequence ID" value="EPR35847.1"/>
    <property type="molecule type" value="Genomic_DNA"/>
</dbReference>
<dbReference type="Proteomes" id="UP000014977">
    <property type="component" value="Unassembled WGS sequence"/>
</dbReference>
<dbReference type="eggNOG" id="COG3303">
    <property type="taxonomic scope" value="Bacteria"/>
</dbReference>
<feature type="domain" description="Cytochrome c-552/4" evidence="3">
    <location>
        <begin position="34"/>
        <end position="124"/>
    </location>
</feature>
<protein>
    <submittedName>
        <fullName evidence="4">Hydroxylamine oxidase</fullName>
    </submittedName>
</protein>
<dbReference type="PANTHER" id="PTHR35038">
    <property type="entry name" value="DISSIMILATORY SULFITE REDUCTASE SIRA"/>
    <property type="match status" value="1"/>
</dbReference>
<comment type="caution">
    <text evidence="4">The sequence shown here is derived from an EMBL/GenBank/DDBJ whole genome shotgun (WGS) entry which is preliminary data.</text>
</comment>
<dbReference type="STRING" id="897.B2D07_15410"/>
<evidence type="ECO:0000313" key="5">
    <source>
        <dbReference type="Proteomes" id="UP000014977"/>
    </source>
</evidence>
<dbReference type="InterPro" id="IPR023155">
    <property type="entry name" value="Cyt_c-552/4"/>
</dbReference>
<dbReference type="SUPFAM" id="SSF48695">
    <property type="entry name" value="Multiheme cytochromes"/>
    <property type="match status" value="1"/>
</dbReference>
<dbReference type="RefSeq" id="WP_020877663.1">
    <property type="nucleotide sequence ID" value="NZ_ATHJ01000105.1"/>
</dbReference>
<evidence type="ECO:0000313" key="4">
    <source>
        <dbReference type="EMBL" id="EPR35847.1"/>
    </source>
</evidence>
<dbReference type="Pfam" id="PF13447">
    <property type="entry name" value="Multi-haem_cyto"/>
    <property type="match status" value="1"/>
</dbReference>
<proteinExistence type="predicted"/>
<dbReference type="PATRIC" id="fig|1121405.3.peg.3256"/>
<gene>
    <name evidence="4" type="ORF">dsmv_0552</name>
</gene>
<accession>S7TF70</accession>
<keyword evidence="1" id="KW-0732">Signal</keyword>
<keyword evidence="5" id="KW-1185">Reference proteome</keyword>
<dbReference type="Pfam" id="PF13435">
    <property type="entry name" value="Cytochrome_C554"/>
    <property type="match status" value="1"/>
</dbReference>